<gene>
    <name evidence="4" type="ORF">AXG93_517s1110</name>
    <name evidence="3" type="ORF">Mp_7g06340</name>
</gene>
<organism evidence="4 5">
    <name type="scientific">Marchantia polymorpha subsp. ruderalis</name>
    <dbReference type="NCBI Taxonomy" id="1480154"/>
    <lineage>
        <taxon>Eukaryota</taxon>
        <taxon>Viridiplantae</taxon>
        <taxon>Streptophyta</taxon>
        <taxon>Embryophyta</taxon>
        <taxon>Marchantiophyta</taxon>
        <taxon>Marchantiopsida</taxon>
        <taxon>Marchantiidae</taxon>
        <taxon>Marchantiales</taxon>
        <taxon>Marchantiaceae</taxon>
        <taxon>Marchantia</taxon>
    </lineage>
</organism>
<feature type="region of interest" description="Disordered" evidence="1">
    <location>
        <begin position="192"/>
        <end position="251"/>
    </location>
</feature>
<feature type="region of interest" description="Disordered" evidence="1">
    <location>
        <begin position="142"/>
        <end position="161"/>
    </location>
</feature>
<dbReference type="EMBL" id="LVLJ01003592">
    <property type="protein sequence ID" value="OAE20598.1"/>
    <property type="molecule type" value="Genomic_DNA"/>
</dbReference>
<evidence type="ECO:0000313" key="6">
    <source>
        <dbReference type="Proteomes" id="UP001162541"/>
    </source>
</evidence>
<dbReference type="EMBL" id="AP019872">
    <property type="protein sequence ID" value="BBN16442.1"/>
    <property type="molecule type" value="Genomic_DNA"/>
</dbReference>
<keyword evidence="5" id="KW-1185">Reference proteome</keyword>
<feature type="compositionally biased region" description="Low complexity" evidence="1">
    <location>
        <begin position="67"/>
        <end position="93"/>
    </location>
</feature>
<evidence type="ECO:0000313" key="5">
    <source>
        <dbReference type="Proteomes" id="UP000077202"/>
    </source>
</evidence>
<keyword evidence="2" id="KW-0812">Transmembrane</keyword>
<proteinExistence type="predicted"/>
<evidence type="ECO:0000256" key="1">
    <source>
        <dbReference type="SAM" id="MobiDB-lite"/>
    </source>
</evidence>
<feature type="transmembrane region" description="Helical" evidence="2">
    <location>
        <begin position="47"/>
        <end position="64"/>
    </location>
</feature>
<evidence type="ECO:0000313" key="4">
    <source>
        <dbReference type="EMBL" id="OAE20598.1"/>
    </source>
</evidence>
<dbReference type="Proteomes" id="UP001162541">
    <property type="component" value="Chromosome 7"/>
</dbReference>
<dbReference type="AlphaFoldDB" id="A0A176VI08"/>
<feature type="compositionally biased region" description="Polar residues" evidence="1">
    <location>
        <begin position="228"/>
        <end position="242"/>
    </location>
</feature>
<reference evidence="4 5" key="1">
    <citation type="submission" date="2016-03" db="EMBL/GenBank/DDBJ databases">
        <title>Mechanisms controlling the formation of the plant cell surface in tip-growing cells are functionally conserved among land plants.</title>
        <authorList>
            <person name="Honkanen S."/>
            <person name="Jones V.A."/>
            <person name="Morieri G."/>
            <person name="Champion C."/>
            <person name="Hetherington A.J."/>
            <person name="Kelly S."/>
            <person name="Saint-Marcoux D."/>
            <person name="Proust H."/>
            <person name="Prescott H."/>
            <person name="Dolan L."/>
        </authorList>
    </citation>
    <scope>NUCLEOTIDE SEQUENCE [LARGE SCALE GENOMIC DNA]</scope>
    <source>
        <strain evidence="5">cv. Tak-1 and cv. Tak-2</strain>
        <tissue evidence="4">Whole gametophyte</tissue>
    </source>
</reference>
<evidence type="ECO:0000256" key="2">
    <source>
        <dbReference type="SAM" id="Phobius"/>
    </source>
</evidence>
<keyword evidence="2" id="KW-1133">Transmembrane helix</keyword>
<name>A0A176VI08_MARPO</name>
<accession>A0A176VI08</accession>
<keyword evidence="2" id="KW-0472">Membrane</keyword>
<feature type="region of interest" description="Disordered" evidence="1">
    <location>
        <begin position="67"/>
        <end position="115"/>
    </location>
</feature>
<reference evidence="3" key="2">
    <citation type="journal article" date="2019" name="Curr. Biol.">
        <title>Chromatin organization in early land plants reveals an ancestral association between H3K27me3, transposons, and constitutive heterochromatin.</title>
        <authorList>
            <person name="Montgomery S.A."/>
            <person name="Tanizawa Y."/>
            <person name="Galik B."/>
            <person name="Wang N."/>
            <person name="Ito T."/>
            <person name="Mochizuki T."/>
            <person name="Akimcheva S."/>
            <person name="Bowman J."/>
            <person name="Cognat V."/>
            <person name="Drouard L."/>
            <person name="Ekker H."/>
            <person name="Houng S."/>
            <person name="Kohchi T."/>
            <person name="Lin S."/>
            <person name="Liu L.D."/>
            <person name="Nakamura Y."/>
            <person name="Valeeva L.R."/>
            <person name="Shakirov E.V."/>
            <person name="Shippen D.E."/>
            <person name="Wei W."/>
            <person name="Yagura M."/>
            <person name="Yamaoka S."/>
            <person name="Yamato K.T."/>
            <person name="Liu C."/>
            <person name="Berger F."/>
        </authorList>
    </citation>
    <scope>NUCLEOTIDE SEQUENCE [LARGE SCALE GENOMIC DNA]</scope>
    <source>
        <strain evidence="3">Tak-1</strain>
    </source>
</reference>
<sequence length="251" mass="26403">MASSASTDALNNSPMPAPMAWRGKCIESSVGFLATMLVLWWKGPLASAIYLVLVAWSFTIYEAARAAQTTPSTRPTTTTTPTTSGAGTSTRPRGQQRIPRGDGAGTPTHSQDLPRSAYTARADVGLGPAAAALMDGIVGVGAPAEPSTLTPRSRRRRWVSQRPLTPIASIAKPCHAAADRYVSPRRPLAPVDAQRRQNARPHAPSGPAAASLGPLPSLPKPWPRSSADRSSPSLRQPSSCCSRSACPHFPV</sequence>
<reference evidence="6" key="3">
    <citation type="journal article" date="2020" name="Curr. Biol.">
        <title>Chromatin organization in early land plants reveals an ancestral association between H3K27me3, transposons, and constitutive heterochromatin.</title>
        <authorList>
            <person name="Montgomery S.A."/>
            <person name="Tanizawa Y."/>
            <person name="Galik B."/>
            <person name="Wang N."/>
            <person name="Ito T."/>
            <person name="Mochizuki T."/>
            <person name="Akimcheva S."/>
            <person name="Bowman J.L."/>
            <person name="Cognat V."/>
            <person name="Marechal-Drouard L."/>
            <person name="Ekker H."/>
            <person name="Hong S.F."/>
            <person name="Kohchi T."/>
            <person name="Lin S.S."/>
            <person name="Liu L.D."/>
            <person name="Nakamura Y."/>
            <person name="Valeeva L.R."/>
            <person name="Shakirov E.V."/>
            <person name="Shippen D.E."/>
            <person name="Wei W.L."/>
            <person name="Yagura M."/>
            <person name="Yamaoka S."/>
            <person name="Yamato K.T."/>
            <person name="Liu C."/>
            <person name="Berger F."/>
        </authorList>
    </citation>
    <scope>NUCLEOTIDE SEQUENCE [LARGE SCALE GENOMIC DNA]</scope>
    <source>
        <strain evidence="6">Tak-1</strain>
    </source>
</reference>
<dbReference type="EMBL" id="AP019872">
    <property type="protein sequence ID" value="BBN16441.1"/>
    <property type="molecule type" value="Genomic_DNA"/>
</dbReference>
<dbReference type="Proteomes" id="UP000077202">
    <property type="component" value="Unassembled WGS sequence"/>
</dbReference>
<feature type="compositionally biased region" description="Low complexity" evidence="1">
    <location>
        <begin position="200"/>
        <end position="215"/>
    </location>
</feature>
<evidence type="ECO:0000313" key="3">
    <source>
        <dbReference type="EMBL" id="BBN16441.1"/>
    </source>
</evidence>
<protein>
    <submittedName>
        <fullName evidence="4">Uncharacterized protein</fullName>
    </submittedName>
</protein>